<name>A0A0K1PX64_9BACT</name>
<dbReference type="Proteomes" id="UP000064967">
    <property type="component" value="Chromosome"/>
</dbReference>
<dbReference type="Gene3D" id="3.40.50.12780">
    <property type="entry name" value="N-terminal domain of ligase-like"/>
    <property type="match status" value="1"/>
</dbReference>
<evidence type="ECO:0000313" key="3">
    <source>
        <dbReference type="EMBL" id="AKU98112.1"/>
    </source>
</evidence>
<dbReference type="RefSeq" id="WP_146649139.1">
    <property type="nucleotide sequence ID" value="NZ_CP012333.1"/>
</dbReference>
<feature type="domain" description="AMP-dependent synthetase/ligase" evidence="1">
    <location>
        <begin position="14"/>
        <end position="381"/>
    </location>
</feature>
<dbReference type="Gene3D" id="3.30.300.30">
    <property type="match status" value="1"/>
</dbReference>
<dbReference type="EMBL" id="CP012333">
    <property type="protein sequence ID" value="AKU98112.1"/>
    <property type="molecule type" value="Genomic_DNA"/>
</dbReference>
<dbReference type="GO" id="GO:0016877">
    <property type="term" value="F:ligase activity, forming carbon-sulfur bonds"/>
    <property type="evidence" value="ECO:0007669"/>
    <property type="project" value="UniProtKB-ARBA"/>
</dbReference>
<proteinExistence type="predicted"/>
<dbReference type="AlphaFoldDB" id="A0A0K1PX64"/>
<accession>A0A0K1PX64</accession>
<evidence type="ECO:0008006" key="5">
    <source>
        <dbReference type="Google" id="ProtNLM"/>
    </source>
</evidence>
<dbReference type="KEGG" id="llu:AKJ09_04776"/>
<dbReference type="InterPro" id="IPR025110">
    <property type="entry name" value="AMP-bd_C"/>
</dbReference>
<dbReference type="PROSITE" id="PS00455">
    <property type="entry name" value="AMP_BINDING"/>
    <property type="match status" value="1"/>
</dbReference>
<dbReference type="PANTHER" id="PTHR43767:SF10">
    <property type="entry name" value="SURFACTIN SYNTHASE SUBUNIT 1"/>
    <property type="match status" value="1"/>
</dbReference>
<dbReference type="InterPro" id="IPR050237">
    <property type="entry name" value="ATP-dep_AMP-bd_enzyme"/>
</dbReference>
<evidence type="ECO:0000313" key="4">
    <source>
        <dbReference type="Proteomes" id="UP000064967"/>
    </source>
</evidence>
<sequence length="519" mass="57237">MIPAIPLLHDALIHSARRLPEKVALACQGHHLTYAEIEGRSNALANALVRRGVERGDRVLVYLDNSVEAVIAFWAVLKADAVVSMIHPHTKADKLAWLLSDCRASALITDAHLAAVFTDAARRSKHLRTIVVSGSFDAARHTWHEGSVGWHDVVANERSDIAPARKNVDIDLAAIVYTSGSTGEPKGVMLTHRNMLTAAKSITTYLENVEDDVILGVLPMSFDYGLYQMIMAFTMGAKLVLEKGFTYPAQILKTVVEEGVTGFPGVPTIFAMLSEMKTIKDYDLRAVRYVTNTAAALPVKHILMLKDIFPTARIYSMYGLTECKRCTYLPPEDLDRKPTSVGIAIPNTELWLVGEDGERLTEPNAVGQLVIRGATVMAGYWEKPAETAKKLKPGLLPGERVLYTGDLCKLDEEGYLYFVGRLDDIIKSRGEKVAPKEIEAVLYTIKGVKEAAVIGVPDEIFGQAPKAFVVFEAGMGVDEKELRRVCQERLESFMVPKYFEIRPALPKSDNGKIDKKSLS</sequence>
<feature type="domain" description="AMP-binding enzyme C-terminal" evidence="2">
    <location>
        <begin position="437"/>
        <end position="512"/>
    </location>
</feature>
<reference evidence="3 4" key="1">
    <citation type="submission" date="2015-08" db="EMBL/GenBank/DDBJ databases">
        <authorList>
            <person name="Babu N.S."/>
            <person name="Beckwith C.J."/>
            <person name="Beseler K.G."/>
            <person name="Brison A."/>
            <person name="Carone J.V."/>
            <person name="Caskin T.P."/>
            <person name="Diamond M."/>
            <person name="Durham M.E."/>
            <person name="Foxe J.M."/>
            <person name="Go M."/>
            <person name="Henderson B.A."/>
            <person name="Jones I.B."/>
            <person name="McGettigan J.A."/>
            <person name="Micheletti S.J."/>
            <person name="Nasrallah M.E."/>
            <person name="Ortiz D."/>
            <person name="Piller C.R."/>
            <person name="Privatt S.R."/>
            <person name="Schneider S.L."/>
            <person name="Sharp S."/>
            <person name="Smith T.C."/>
            <person name="Stanton J.D."/>
            <person name="Ullery H.E."/>
            <person name="Wilson R.J."/>
            <person name="Serrano M.G."/>
            <person name="Buck G."/>
            <person name="Lee V."/>
            <person name="Wang Y."/>
            <person name="Carvalho R."/>
            <person name="Voegtly L."/>
            <person name="Shi R."/>
            <person name="Duckworth R."/>
            <person name="Johnson A."/>
            <person name="Loviza R."/>
            <person name="Walstead R."/>
            <person name="Shah Z."/>
            <person name="Kiflezghi M."/>
            <person name="Wade K."/>
            <person name="Ball S.L."/>
            <person name="Bradley K.W."/>
            <person name="Asai D.J."/>
            <person name="Bowman C.A."/>
            <person name="Russell D.A."/>
            <person name="Pope W.H."/>
            <person name="Jacobs-Sera D."/>
            <person name="Hendrix R.W."/>
            <person name="Hatfull G.F."/>
        </authorList>
    </citation>
    <scope>NUCLEOTIDE SEQUENCE [LARGE SCALE GENOMIC DNA]</scope>
    <source>
        <strain evidence="3 4">DSM 27648</strain>
    </source>
</reference>
<dbReference type="STRING" id="1391654.AKJ09_04776"/>
<evidence type="ECO:0000259" key="2">
    <source>
        <dbReference type="Pfam" id="PF13193"/>
    </source>
</evidence>
<dbReference type="InterPro" id="IPR042099">
    <property type="entry name" value="ANL_N_sf"/>
</dbReference>
<gene>
    <name evidence="3" type="ORF">AKJ09_04776</name>
</gene>
<dbReference type="InterPro" id="IPR000873">
    <property type="entry name" value="AMP-dep_synth/lig_dom"/>
</dbReference>
<evidence type="ECO:0000259" key="1">
    <source>
        <dbReference type="Pfam" id="PF00501"/>
    </source>
</evidence>
<dbReference type="SUPFAM" id="SSF56801">
    <property type="entry name" value="Acetyl-CoA synthetase-like"/>
    <property type="match status" value="1"/>
</dbReference>
<dbReference type="Pfam" id="PF00501">
    <property type="entry name" value="AMP-binding"/>
    <property type="match status" value="1"/>
</dbReference>
<dbReference type="InterPro" id="IPR020845">
    <property type="entry name" value="AMP-binding_CS"/>
</dbReference>
<organism evidence="3 4">
    <name type="scientific">Labilithrix luteola</name>
    <dbReference type="NCBI Taxonomy" id="1391654"/>
    <lineage>
        <taxon>Bacteria</taxon>
        <taxon>Pseudomonadati</taxon>
        <taxon>Myxococcota</taxon>
        <taxon>Polyangia</taxon>
        <taxon>Polyangiales</taxon>
        <taxon>Labilitrichaceae</taxon>
        <taxon>Labilithrix</taxon>
    </lineage>
</organism>
<keyword evidence="4" id="KW-1185">Reference proteome</keyword>
<protein>
    <recommendedName>
        <fullName evidence="5">Long-chain-fatty-acid--CoA ligase</fullName>
    </recommendedName>
</protein>
<dbReference type="Pfam" id="PF13193">
    <property type="entry name" value="AMP-binding_C"/>
    <property type="match status" value="1"/>
</dbReference>
<dbReference type="OrthoDB" id="9799237at2"/>
<dbReference type="PANTHER" id="PTHR43767">
    <property type="entry name" value="LONG-CHAIN-FATTY-ACID--COA LIGASE"/>
    <property type="match status" value="1"/>
</dbReference>
<dbReference type="PATRIC" id="fig|1391654.3.peg.4840"/>
<dbReference type="InterPro" id="IPR045851">
    <property type="entry name" value="AMP-bd_C_sf"/>
</dbReference>